<organism evidence="1 2">
    <name type="scientific">Cellulophaga baltica</name>
    <dbReference type="NCBI Taxonomy" id="76594"/>
    <lineage>
        <taxon>Bacteria</taxon>
        <taxon>Pseudomonadati</taxon>
        <taxon>Bacteroidota</taxon>
        <taxon>Flavobacteriia</taxon>
        <taxon>Flavobacteriales</taxon>
        <taxon>Flavobacteriaceae</taxon>
        <taxon>Cellulophaga</taxon>
    </lineage>
</organism>
<sequence length="443" mass="49141">MINKLWLSSTIVLLGLLGSCSDDLNDSDFLAGDLFTDSNIRVVLIDTLTVNAATVKFDSIITSTSDRALIGQYTDPVFGTVRSGTYAGLLPNSYTIDTEAEFDSIVLFLKYDSYYYNDTTNTNTIHIKRLIENFDPDENNAFYNTSSVAYDDTDLGTLSYTPRPQSSDSLEIKLSDDLGLEFFENLQSKIITNTAEFTNEFKGIALLPGTDDNGSVIGFSKATTDFYLRLYYSTAGETDRDQSYTDIILNTSDTPNPFFNAISATDPVDYLQTLTNGELSLSSDDSDDKTFIQSGTGIATKLELPYLKTVNNVGGQGTLLKAVLKITPVLGSYTDFLSLEDYMSVYLVDKNNDITSQLYNTDASTVTAFLNTDNQEYNDIYYEIDLTAYIESILTTDLNSDQSLLLIPEDFSNTVDRFILNGTLNSSTKTKLELTYAVYDEEN</sequence>
<dbReference type="EMBL" id="FNBD01000008">
    <property type="protein sequence ID" value="SDF17592.1"/>
    <property type="molecule type" value="Genomic_DNA"/>
</dbReference>
<gene>
    <name evidence="1" type="ORF">SAMN04487992_10897</name>
</gene>
<dbReference type="RefSeq" id="WP_074538826.1">
    <property type="nucleotide sequence ID" value="NZ_FNBD01000008.1"/>
</dbReference>
<reference evidence="2" key="1">
    <citation type="submission" date="2016-10" db="EMBL/GenBank/DDBJ databases">
        <authorList>
            <person name="Varghese N."/>
            <person name="Submissions S."/>
        </authorList>
    </citation>
    <scope>NUCLEOTIDE SEQUENCE [LARGE SCALE GENOMIC DNA]</scope>
    <source>
        <strain evidence="2">DSM 24729</strain>
    </source>
</reference>
<keyword evidence="2" id="KW-1185">Reference proteome</keyword>
<dbReference type="Proteomes" id="UP000182114">
    <property type="component" value="Unassembled WGS sequence"/>
</dbReference>
<dbReference type="Pfam" id="PF14092">
    <property type="entry name" value="DUF4270"/>
    <property type="match status" value="1"/>
</dbReference>
<name>A0A1G7IXX5_9FLAO</name>
<proteinExistence type="predicted"/>
<evidence type="ECO:0008006" key="3">
    <source>
        <dbReference type="Google" id="ProtNLM"/>
    </source>
</evidence>
<dbReference type="InterPro" id="IPR025366">
    <property type="entry name" value="DUF4270"/>
</dbReference>
<dbReference type="PROSITE" id="PS51257">
    <property type="entry name" value="PROKAR_LIPOPROTEIN"/>
    <property type="match status" value="1"/>
</dbReference>
<protein>
    <recommendedName>
        <fullName evidence="3">DUF4270 domain-containing protein</fullName>
    </recommendedName>
</protein>
<evidence type="ECO:0000313" key="2">
    <source>
        <dbReference type="Proteomes" id="UP000182114"/>
    </source>
</evidence>
<accession>A0A1G7IXX5</accession>
<dbReference type="AlphaFoldDB" id="A0A1G7IXX5"/>
<evidence type="ECO:0000313" key="1">
    <source>
        <dbReference type="EMBL" id="SDF17592.1"/>
    </source>
</evidence>
<dbReference type="eggNOG" id="ENOG502Z90P">
    <property type="taxonomic scope" value="Bacteria"/>
</dbReference>